<dbReference type="GO" id="GO:0006229">
    <property type="term" value="P:dUTP biosynthetic process"/>
    <property type="evidence" value="ECO:0007669"/>
    <property type="project" value="InterPro"/>
</dbReference>
<feature type="active site" description="Proton donor/acceptor" evidence="1">
    <location>
        <position position="123"/>
    </location>
</feature>
<dbReference type="InterPro" id="IPR033704">
    <property type="entry name" value="dUTPase_trimeric"/>
</dbReference>
<comment type="pathway">
    <text evidence="1">Pyrimidine metabolism; dUMP biosynthesis; dUMP from dCTP: step 1/1.</text>
</comment>
<comment type="subunit">
    <text evidence="1">Homotrimer.</text>
</comment>
<evidence type="ECO:0000313" key="3">
    <source>
        <dbReference type="Proteomes" id="UP000283576"/>
    </source>
</evidence>
<evidence type="ECO:0000256" key="1">
    <source>
        <dbReference type="HAMAP-Rule" id="MF_00146"/>
    </source>
</evidence>
<dbReference type="Gene3D" id="2.70.40.10">
    <property type="match status" value="1"/>
</dbReference>
<dbReference type="Proteomes" id="UP000283576">
    <property type="component" value="Unassembled WGS sequence"/>
</dbReference>
<feature type="binding site" evidence="1">
    <location>
        <position position="113"/>
    </location>
    <ligand>
        <name>dCTP</name>
        <dbReference type="ChEBI" id="CHEBI:61481"/>
    </ligand>
</feature>
<comment type="caution">
    <text evidence="2">The sequence shown here is derived from an EMBL/GenBank/DDBJ whole genome shotgun (WGS) entry which is preliminary data.</text>
</comment>
<name>A0A2T4SUT0_STAGA</name>
<reference evidence="2 3" key="1">
    <citation type="journal article" date="2016" name="Front. Microbiol.">
        <title>Comprehensive Phylogenetic Analysis of Bovine Non-aureus Staphylococci Species Based on Whole-Genome Sequencing.</title>
        <authorList>
            <person name="Naushad S."/>
            <person name="Barkema H.W."/>
            <person name="Luby C."/>
            <person name="Condas L.A."/>
            <person name="Nobrega D.B."/>
            <person name="Carson D.A."/>
            <person name="De Buck J."/>
        </authorList>
    </citation>
    <scope>NUCLEOTIDE SEQUENCE [LARGE SCALE GENOMIC DNA]</scope>
    <source>
        <strain evidence="2 3">SNUC 1388</strain>
    </source>
</reference>
<feature type="binding site" evidence="1">
    <location>
        <begin position="121"/>
        <end position="123"/>
    </location>
    <ligand>
        <name>dCTP</name>
        <dbReference type="ChEBI" id="CHEBI:61481"/>
    </ligand>
</feature>
<comment type="function">
    <text evidence="1">Bifunctional enzyme that catalyzes both the deamination of dCTP to dUTP and the hydrolysis of dUTP to dUMP without releasing the toxic dUTP intermediate.</text>
</comment>
<feature type="binding site" evidence="1">
    <location>
        <position position="163"/>
    </location>
    <ligand>
        <name>dCTP</name>
        <dbReference type="ChEBI" id="CHEBI:61481"/>
    </ligand>
</feature>
<feature type="binding site" evidence="1">
    <location>
        <begin position="96"/>
        <end position="101"/>
    </location>
    <ligand>
        <name>dCTP</name>
        <dbReference type="ChEBI" id="CHEBI:61481"/>
    </ligand>
</feature>
<dbReference type="CDD" id="cd07557">
    <property type="entry name" value="trimeric_dUTPase"/>
    <property type="match status" value="1"/>
</dbReference>
<feature type="binding site" evidence="1">
    <location>
        <position position="142"/>
    </location>
    <ligand>
        <name>dCTP</name>
        <dbReference type="ChEBI" id="CHEBI:61481"/>
    </ligand>
</feature>
<keyword evidence="1" id="KW-0547">Nucleotide-binding</keyword>
<dbReference type="AlphaFoldDB" id="A0A2T4SUT0"/>
<dbReference type="NCBIfam" id="TIGR02274">
    <property type="entry name" value="dCTP_deam"/>
    <property type="match status" value="1"/>
</dbReference>
<dbReference type="RefSeq" id="WP_107590152.1">
    <property type="nucleotide sequence ID" value="NZ_JAIEXT010000002.1"/>
</dbReference>
<dbReference type="EC" id="3.5.4.30" evidence="1"/>
<dbReference type="InterPro" id="IPR011962">
    <property type="entry name" value="dCTP_deaminase"/>
</dbReference>
<evidence type="ECO:0000313" key="2">
    <source>
        <dbReference type="EMBL" id="RIL41597.1"/>
    </source>
</evidence>
<dbReference type="PANTHER" id="PTHR42680">
    <property type="entry name" value="DCTP DEAMINASE"/>
    <property type="match status" value="1"/>
</dbReference>
<dbReference type="HAMAP" id="MF_00146">
    <property type="entry name" value="dCTP_deaminase"/>
    <property type="match status" value="1"/>
</dbReference>
<dbReference type="GO" id="GO:0006226">
    <property type="term" value="P:dUMP biosynthetic process"/>
    <property type="evidence" value="ECO:0007669"/>
    <property type="project" value="UniProtKB-UniRule"/>
</dbReference>
<keyword evidence="1" id="KW-0546">Nucleotide metabolism</keyword>
<sequence>MILSDTDIKHFLQQGKMEITPLQTQHIESASIDLTLGNHYLFPQQPQDLKQNILEPVYYKEVNAHKITIPAKSFILATTNEYIRLNNELAAFVEGRSSIGRAGLFIQNAGWVDPGFHGNITLELYNANDFDLIIQENIRICQIVIAQTLTPSTRQYNGKYQGQQTTTGSMSFKDIEAKEV</sequence>
<feature type="binding site" evidence="1">
    <location>
        <position position="159"/>
    </location>
    <ligand>
        <name>dCTP</name>
        <dbReference type="ChEBI" id="CHEBI:61481"/>
    </ligand>
</feature>
<dbReference type="PANTHER" id="PTHR42680:SF3">
    <property type="entry name" value="DCTP DEAMINASE"/>
    <property type="match status" value="1"/>
</dbReference>
<dbReference type="GO" id="GO:0015949">
    <property type="term" value="P:nucleobase-containing small molecule interconversion"/>
    <property type="evidence" value="ECO:0007669"/>
    <property type="project" value="TreeGrafter"/>
</dbReference>
<feature type="binding site" evidence="1">
    <location>
        <position position="156"/>
    </location>
    <ligand>
        <name>dCTP</name>
        <dbReference type="ChEBI" id="CHEBI:61481"/>
    </ligand>
</feature>
<dbReference type="EMBL" id="QXRZ01000009">
    <property type="protein sequence ID" value="RIL41597.1"/>
    <property type="molecule type" value="Genomic_DNA"/>
</dbReference>
<keyword evidence="1 2" id="KW-0378">Hydrolase</keyword>
<feature type="site" description="Important for bifunctional activity" evidence="1">
    <location>
        <begin position="110"/>
        <end position="111"/>
    </location>
</feature>
<dbReference type="SUPFAM" id="SSF51283">
    <property type="entry name" value="dUTPase-like"/>
    <property type="match status" value="1"/>
</dbReference>
<dbReference type="UniPathway" id="UPA00610">
    <property type="reaction ID" value="UER00667"/>
</dbReference>
<dbReference type="Pfam" id="PF22769">
    <property type="entry name" value="DCD"/>
    <property type="match status" value="1"/>
</dbReference>
<comment type="similarity">
    <text evidence="1">Belongs to the dCTP deaminase family.</text>
</comment>
<gene>
    <name evidence="1 2" type="primary">dcd</name>
    <name evidence="2" type="ORF">BUZ01_11730</name>
</gene>
<dbReference type="GO" id="GO:0008829">
    <property type="term" value="F:dCTP deaminase activity"/>
    <property type="evidence" value="ECO:0007669"/>
    <property type="project" value="InterPro"/>
</dbReference>
<dbReference type="InterPro" id="IPR036157">
    <property type="entry name" value="dUTPase-like_sf"/>
</dbReference>
<accession>A0A2T4SUT0</accession>
<proteinExistence type="inferred from homology"/>
<protein>
    <recommendedName>
        <fullName evidence="1">dCTP deaminase, dUMP-forming</fullName>
        <ecNumber evidence="1">3.5.4.30</ecNumber>
    </recommendedName>
    <alternativeName>
        <fullName evidence="1">Bifunctional dCTP deaminase:dUTPase</fullName>
    </alternativeName>
    <alternativeName>
        <fullName evidence="1">DCD-DUT</fullName>
    </alternativeName>
</protein>
<comment type="catalytic activity">
    <reaction evidence="1">
        <text>dCTP + 2 H2O = dUMP + NH4(+) + diphosphate</text>
        <dbReference type="Rhea" id="RHEA:19205"/>
        <dbReference type="ChEBI" id="CHEBI:15377"/>
        <dbReference type="ChEBI" id="CHEBI:28938"/>
        <dbReference type="ChEBI" id="CHEBI:33019"/>
        <dbReference type="ChEBI" id="CHEBI:61481"/>
        <dbReference type="ChEBI" id="CHEBI:246422"/>
        <dbReference type="EC" id="3.5.4.30"/>
    </reaction>
</comment>
<dbReference type="GO" id="GO:0033973">
    <property type="term" value="F:dCTP deaminase (dUMP-forming) activity"/>
    <property type="evidence" value="ECO:0007669"/>
    <property type="project" value="UniProtKB-UniRule"/>
</dbReference>
<organism evidence="2 3">
    <name type="scientific">Staphylococcus gallinarum</name>
    <dbReference type="NCBI Taxonomy" id="1293"/>
    <lineage>
        <taxon>Bacteria</taxon>
        <taxon>Bacillati</taxon>
        <taxon>Bacillota</taxon>
        <taxon>Bacilli</taxon>
        <taxon>Bacillales</taxon>
        <taxon>Staphylococcaceae</taxon>
        <taxon>Staphylococcus</taxon>
    </lineage>
</organism>
<dbReference type="GO" id="GO:0000166">
    <property type="term" value="F:nucleotide binding"/>
    <property type="evidence" value="ECO:0007669"/>
    <property type="project" value="UniProtKB-KW"/>
</dbReference>